<dbReference type="EMBL" id="KZ819204">
    <property type="protein sequence ID" value="PWY97624.1"/>
    <property type="molecule type" value="Genomic_DNA"/>
</dbReference>
<sequence length="256" mass="28803">MHWIMPKHSAISLRRRRSLTHLQFAKKKKKSLLVGLVDRAGEGRHWERLYKKKGAGCSLSSLGVASALSYSVAKRAHLAFHDKFPPRGREKTERVETMTNVGRGRCKRRDDAVSAHLHHNNELTWKKNKTGLCLHLQASSCWDTDALVIHSLNVSRCIVTMNACTVSPKSNRNPASRSLHAGSMSVASLFAFCRRRDLWQKQTVISEPVATQMVEYCAVPHPRRSSQPKQECRQSFCSCFDAPSRVQGKAWPSGST</sequence>
<keyword evidence="2" id="KW-1185">Reference proteome</keyword>
<protein>
    <submittedName>
        <fullName evidence="1">Uncharacterized protein</fullName>
    </submittedName>
</protein>
<dbReference type="InParanoid" id="A0A317XH68"/>
<name>A0A317XH68_9BASI</name>
<evidence type="ECO:0000313" key="1">
    <source>
        <dbReference type="EMBL" id="PWY97624.1"/>
    </source>
</evidence>
<dbReference type="AlphaFoldDB" id="A0A317XH68"/>
<organism evidence="1 2">
    <name type="scientific">Testicularia cyperi</name>
    <dbReference type="NCBI Taxonomy" id="1882483"/>
    <lineage>
        <taxon>Eukaryota</taxon>
        <taxon>Fungi</taxon>
        <taxon>Dikarya</taxon>
        <taxon>Basidiomycota</taxon>
        <taxon>Ustilaginomycotina</taxon>
        <taxon>Ustilaginomycetes</taxon>
        <taxon>Ustilaginales</taxon>
        <taxon>Anthracoideaceae</taxon>
        <taxon>Testicularia</taxon>
    </lineage>
</organism>
<dbReference type="Proteomes" id="UP000246740">
    <property type="component" value="Unassembled WGS sequence"/>
</dbReference>
<proteinExistence type="predicted"/>
<reference evidence="1 2" key="1">
    <citation type="journal article" date="2018" name="Mol. Biol. Evol.">
        <title>Broad Genomic Sampling Reveals a Smut Pathogenic Ancestry of the Fungal Clade Ustilaginomycotina.</title>
        <authorList>
            <person name="Kijpornyongpan T."/>
            <person name="Mondo S.J."/>
            <person name="Barry K."/>
            <person name="Sandor L."/>
            <person name="Lee J."/>
            <person name="Lipzen A."/>
            <person name="Pangilinan J."/>
            <person name="LaButti K."/>
            <person name="Hainaut M."/>
            <person name="Henrissat B."/>
            <person name="Grigoriev I.V."/>
            <person name="Spatafora J.W."/>
            <person name="Aime M.C."/>
        </authorList>
    </citation>
    <scope>NUCLEOTIDE SEQUENCE [LARGE SCALE GENOMIC DNA]</scope>
    <source>
        <strain evidence="1 2">MCA 3645</strain>
    </source>
</reference>
<gene>
    <name evidence="1" type="ORF">BCV70DRAFT_48354</name>
</gene>
<accession>A0A317XH68</accession>
<evidence type="ECO:0000313" key="2">
    <source>
        <dbReference type="Proteomes" id="UP000246740"/>
    </source>
</evidence>